<feature type="compositionally biased region" description="Basic and acidic residues" evidence="1">
    <location>
        <begin position="224"/>
        <end position="233"/>
    </location>
</feature>
<gene>
    <name evidence="4" type="primary">LOC115457941</name>
</gene>
<organism evidence="3 4">
    <name type="scientific">Microcaecilia unicolor</name>
    <dbReference type="NCBI Taxonomy" id="1415580"/>
    <lineage>
        <taxon>Eukaryota</taxon>
        <taxon>Metazoa</taxon>
        <taxon>Chordata</taxon>
        <taxon>Craniata</taxon>
        <taxon>Vertebrata</taxon>
        <taxon>Euteleostomi</taxon>
        <taxon>Amphibia</taxon>
        <taxon>Gymnophiona</taxon>
        <taxon>Siphonopidae</taxon>
        <taxon>Microcaecilia</taxon>
    </lineage>
</organism>
<feature type="domain" description="PID" evidence="2">
    <location>
        <begin position="38"/>
        <end position="158"/>
    </location>
</feature>
<dbReference type="AlphaFoldDB" id="A0A6P7X037"/>
<accession>A0A6P7X037</accession>
<sequence>MSFSSSHLVNRIKNSPAILRQRFSQGRISQLSHGDPLFKVQYLGMEHIYSLQVDQTREAVTHLAAGLTGMTGIAEHALVVRPRYLEVKEIATGRQITKTYLRDIACCAADGQKPDIFLYVHKHRGQLQCRAFLCKSAKRAREITDCLAQSFQRAFSERGAILDDKPLSQISGEAGRQEQGDDGESEEEVELRPCVEMSDEETETSPPVIHHSVTASATLCSQYAHERETEVQKPHQATGHPTAADSIHPKPSQTS</sequence>
<dbReference type="InterPro" id="IPR011993">
    <property type="entry name" value="PH-like_dom_sf"/>
</dbReference>
<dbReference type="Proteomes" id="UP000515156">
    <property type="component" value="Chromosome 14"/>
</dbReference>
<dbReference type="PANTHER" id="PTHR11232:SF65">
    <property type="entry name" value="SI:DKEY-19B23.8"/>
    <property type="match status" value="1"/>
</dbReference>
<dbReference type="GO" id="GO:0005769">
    <property type="term" value="C:early endosome"/>
    <property type="evidence" value="ECO:0007669"/>
    <property type="project" value="TreeGrafter"/>
</dbReference>
<reference evidence="4" key="1">
    <citation type="submission" date="2025-08" db="UniProtKB">
        <authorList>
            <consortium name="RefSeq"/>
        </authorList>
    </citation>
    <scope>IDENTIFICATION</scope>
</reference>
<evidence type="ECO:0000313" key="3">
    <source>
        <dbReference type="Proteomes" id="UP000515156"/>
    </source>
</evidence>
<dbReference type="InterPro" id="IPR051133">
    <property type="entry name" value="Adapter_Engulfment-Domain"/>
</dbReference>
<dbReference type="Pfam" id="PF14719">
    <property type="entry name" value="PID_2"/>
    <property type="match status" value="1"/>
</dbReference>
<evidence type="ECO:0000313" key="4">
    <source>
        <dbReference type="RefSeq" id="XP_030043514.1"/>
    </source>
</evidence>
<dbReference type="RefSeq" id="XP_030043514.1">
    <property type="nucleotide sequence ID" value="XM_030187654.1"/>
</dbReference>
<dbReference type="KEGG" id="muo:115457941"/>
<feature type="region of interest" description="Disordered" evidence="1">
    <location>
        <begin position="164"/>
        <end position="255"/>
    </location>
</feature>
<dbReference type="SUPFAM" id="SSF50729">
    <property type="entry name" value="PH domain-like"/>
    <property type="match status" value="1"/>
</dbReference>
<evidence type="ECO:0000256" key="1">
    <source>
        <dbReference type="SAM" id="MobiDB-lite"/>
    </source>
</evidence>
<feature type="compositionally biased region" description="Acidic residues" evidence="1">
    <location>
        <begin position="180"/>
        <end position="189"/>
    </location>
</feature>
<protein>
    <submittedName>
        <fullName evidence="4">Uncharacterized protein LOC115457941 isoform X1</fullName>
    </submittedName>
</protein>
<keyword evidence="3" id="KW-1185">Reference proteome</keyword>
<dbReference type="GeneID" id="115457941"/>
<dbReference type="InterPro" id="IPR006020">
    <property type="entry name" value="PTB/PI_dom"/>
</dbReference>
<name>A0A6P7X037_9AMPH</name>
<dbReference type="Gene3D" id="2.30.29.30">
    <property type="entry name" value="Pleckstrin-homology domain (PH domain)/Phosphotyrosine-binding domain (PTB)"/>
    <property type="match status" value="1"/>
</dbReference>
<dbReference type="PROSITE" id="PS01179">
    <property type="entry name" value="PID"/>
    <property type="match status" value="1"/>
</dbReference>
<dbReference type="InParanoid" id="A0A6P7X037"/>
<dbReference type="CDD" id="cd00934">
    <property type="entry name" value="PTB"/>
    <property type="match status" value="1"/>
</dbReference>
<dbReference type="PANTHER" id="PTHR11232">
    <property type="entry name" value="PHOSPHOTYROSINE INTERACTION DOMAIN-CONTAINING FAMILY MEMBER"/>
    <property type="match status" value="1"/>
</dbReference>
<evidence type="ECO:0000259" key="2">
    <source>
        <dbReference type="PROSITE" id="PS01179"/>
    </source>
</evidence>
<dbReference type="OrthoDB" id="9888774at2759"/>
<proteinExistence type="predicted"/>